<accession>A0ABQ8FGW9</accession>
<proteinExistence type="predicted"/>
<sequence length="247" mass="28523">MKLISFIAISFLAITVSAKPHRSSRQFSQAEVEAELEKLTAAYEEEERYFSPIEIKTRIDRQNAMDLIDGVNSIAAELKRTDISDDVRLKLDQQYPNARAQSEEVTIKYNEQYPHYANLRKVRDDAKAALYLLRDNQDLIVKHNAEYGVQTGPSLGSFYSIGFLKDQKDSIIEKIEGSLAKLERIEGDKNGLKDDLRVQRDEVRDKIRFLRSQSEIAMKILRDYERSQSIGARFMKSLYSYMPNTQI</sequence>
<feature type="coiled-coil region" evidence="1">
    <location>
        <begin position="182"/>
        <end position="213"/>
    </location>
</feature>
<evidence type="ECO:0000256" key="1">
    <source>
        <dbReference type="SAM" id="Coils"/>
    </source>
</evidence>
<keyword evidence="1" id="KW-0175">Coiled coil</keyword>
<evidence type="ECO:0000256" key="2">
    <source>
        <dbReference type="SAM" id="SignalP"/>
    </source>
</evidence>
<feature type="chain" id="PRO_5045946557" evidence="2">
    <location>
        <begin position="19"/>
        <end position="247"/>
    </location>
</feature>
<feature type="signal peptide" evidence="2">
    <location>
        <begin position="1"/>
        <end position="18"/>
    </location>
</feature>
<organism evidence="3 4">
    <name type="scientific">Batrachochytrium salamandrivorans</name>
    <dbReference type="NCBI Taxonomy" id="1357716"/>
    <lineage>
        <taxon>Eukaryota</taxon>
        <taxon>Fungi</taxon>
        <taxon>Fungi incertae sedis</taxon>
        <taxon>Chytridiomycota</taxon>
        <taxon>Chytridiomycota incertae sedis</taxon>
        <taxon>Chytridiomycetes</taxon>
        <taxon>Rhizophydiales</taxon>
        <taxon>Rhizophydiales incertae sedis</taxon>
        <taxon>Batrachochytrium</taxon>
    </lineage>
</organism>
<gene>
    <name evidence="3" type="ORF">BASA50_003975</name>
</gene>
<protein>
    <submittedName>
        <fullName evidence="3">Uncharacterized protein</fullName>
    </submittedName>
</protein>
<reference evidence="3 4" key="1">
    <citation type="submission" date="2021-02" db="EMBL/GenBank/DDBJ databases">
        <title>Variation within the Batrachochytrium salamandrivorans European outbreak.</title>
        <authorList>
            <person name="Kelly M."/>
            <person name="Pasmans F."/>
            <person name="Shea T.P."/>
            <person name="Munoz J.F."/>
            <person name="Carranza S."/>
            <person name="Cuomo C.A."/>
            <person name="Martel A."/>
        </authorList>
    </citation>
    <scope>NUCLEOTIDE SEQUENCE [LARGE SCALE GENOMIC DNA]</scope>
    <source>
        <strain evidence="3 4">AMFP18/2</strain>
    </source>
</reference>
<evidence type="ECO:0000313" key="4">
    <source>
        <dbReference type="Proteomes" id="UP001648503"/>
    </source>
</evidence>
<dbReference type="Proteomes" id="UP001648503">
    <property type="component" value="Unassembled WGS sequence"/>
</dbReference>
<keyword evidence="2" id="KW-0732">Signal</keyword>
<evidence type="ECO:0000313" key="3">
    <source>
        <dbReference type="EMBL" id="KAH6598094.1"/>
    </source>
</evidence>
<comment type="caution">
    <text evidence="3">The sequence shown here is derived from an EMBL/GenBank/DDBJ whole genome shotgun (WGS) entry which is preliminary data.</text>
</comment>
<keyword evidence="4" id="KW-1185">Reference proteome</keyword>
<name>A0ABQ8FGW9_9FUNG</name>
<dbReference type="EMBL" id="JAFCIX010000116">
    <property type="protein sequence ID" value="KAH6598094.1"/>
    <property type="molecule type" value="Genomic_DNA"/>
</dbReference>